<dbReference type="OrthoDB" id="7989657at2"/>
<keyword evidence="5" id="KW-1185">Reference proteome</keyword>
<dbReference type="InterPro" id="IPR023198">
    <property type="entry name" value="PGP-like_dom2"/>
</dbReference>
<dbReference type="SFLD" id="SFLDS00003">
    <property type="entry name" value="Haloacid_Dehalogenase"/>
    <property type="match status" value="1"/>
</dbReference>
<dbReference type="RefSeq" id="WP_139861902.1">
    <property type="nucleotide sequence ID" value="NZ_CAADFC020000016.1"/>
</dbReference>
<evidence type="ECO:0000256" key="1">
    <source>
        <dbReference type="ARBA" id="ARBA00022801"/>
    </source>
</evidence>
<dbReference type="NCBIfam" id="TIGR01428">
    <property type="entry name" value="HAD_type_II"/>
    <property type="match status" value="1"/>
</dbReference>
<evidence type="ECO:0000313" key="5">
    <source>
        <dbReference type="Proteomes" id="UP000328092"/>
    </source>
</evidence>
<dbReference type="AlphaFoldDB" id="A0A508TFI7"/>
<keyword evidence="3" id="KW-1133">Transmembrane helix</keyword>
<comment type="catalytic activity">
    <reaction evidence="2">
        <text>an (S)-2-haloacid + H2O = a (2R)-2-hydroxycarboxylate + a halide anion + H(+)</text>
        <dbReference type="Rhea" id="RHEA:11192"/>
        <dbReference type="ChEBI" id="CHEBI:15377"/>
        <dbReference type="ChEBI" id="CHEBI:15378"/>
        <dbReference type="ChEBI" id="CHEBI:16042"/>
        <dbReference type="ChEBI" id="CHEBI:58314"/>
        <dbReference type="ChEBI" id="CHEBI:137405"/>
        <dbReference type="EC" id="3.8.1.2"/>
    </reaction>
</comment>
<dbReference type="InterPro" id="IPR036412">
    <property type="entry name" value="HAD-like_sf"/>
</dbReference>
<evidence type="ECO:0000256" key="3">
    <source>
        <dbReference type="SAM" id="Phobius"/>
    </source>
</evidence>
<gene>
    <name evidence="4" type="primary">dehH2_2</name>
    <name evidence="4" type="ORF">CI1B_48610</name>
</gene>
<dbReference type="PANTHER" id="PTHR43316:SF3">
    <property type="entry name" value="HALOACID DEHALOGENASE, TYPE II (AFU_ORTHOLOGUE AFUA_2G07750)-RELATED"/>
    <property type="match status" value="1"/>
</dbReference>
<dbReference type="PANTHER" id="PTHR43316">
    <property type="entry name" value="HYDROLASE, HALOACID DELAHOGENASE-RELATED"/>
    <property type="match status" value="1"/>
</dbReference>
<organism evidence="4 5">
    <name type="scientific">Bradyrhizobium ivorense</name>
    <dbReference type="NCBI Taxonomy" id="2511166"/>
    <lineage>
        <taxon>Bacteria</taxon>
        <taxon>Pseudomonadati</taxon>
        <taxon>Pseudomonadota</taxon>
        <taxon>Alphaproteobacteria</taxon>
        <taxon>Hyphomicrobiales</taxon>
        <taxon>Nitrobacteraceae</taxon>
        <taxon>Bradyrhizobium</taxon>
    </lineage>
</organism>
<dbReference type="Proteomes" id="UP000328092">
    <property type="component" value="Unassembled WGS sequence"/>
</dbReference>
<dbReference type="SUPFAM" id="SSF56784">
    <property type="entry name" value="HAD-like"/>
    <property type="match status" value="1"/>
</dbReference>
<dbReference type="GO" id="GO:0018784">
    <property type="term" value="F:(S)-2-haloacid dehalogenase activity"/>
    <property type="evidence" value="ECO:0007669"/>
    <property type="project" value="UniProtKB-UniRule"/>
</dbReference>
<dbReference type="InterPro" id="IPR051540">
    <property type="entry name" value="S-2-haloacid_dehalogenase"/>
</dbReference>
<comment type="function">
    <text evidence="2">Catalyzes the hydrolytic dehalogenation of small (S)-2-haloalkanoic acids to yield the corresponding (R)-2-hydroxyalkanoic acids.</text>
</comment>
<dbReference type="Gene3D" id="3.40.50.1000">
    <property type="entry name" value="HAD superfamily/HAD-like"/>
    <property type="match status" value="1"/>
</dbReference>
<proteinExistence type="inferred from homology"/>
<dbReference type="InterPro" id="IPR006328">
    <property type="entry name" value="2-HAD"/>
</dbReference>
<keyword evidence="1 2" id="KW-0378">Hydrolase</keyword>
<dbReference type="EC" id="3.8.1.2" evidence="2"/>
<name>A0A508TFI7_9BRAD</name>
<accession>A0A508TFI7</accession>
<comment type="caution">
    <text evidence="4">The sequence shown here is derived from an EMBL/GenBank/DDBJ whole genome shotgun (WGS) entry which is preliminary data.</text>
</comment>
<dbReference type="EMBL" id="CAADFC020000016">
    <property type="protein sequence ID" value="VIO73256.1"/>
    <property type="molecule type" value="Genomic_DNA"/>
</dbReference>
<dbReference type="Pfam" id="PF00702">
    <property type="entry name" value="Hydrolase"/>
    <property type="match status" value="1"/>
</dbReference>
<feature type="transmembrane region" description="Helical" evidence="3">
    <location>
        <begin position="37"/>
        <end position="58"/>
    </location>
</feature>
<keyword evidence="3" id="KW-0812">Transmembrane</keyword>
<reference evidence="4" key="1">
    <citation type="submission" date="2019-02" db="EMBL/GenBank/DDBJ databases">
        <authorList>
            <person name="Pothier F.J."/>
        </authorList>
    </citation>
    <scope>NUCLEOTIDE SEQUENCE</scope>
    <source>
        <strain evidence="4">CI-1B</strain>
    </source>
</reference>
<dbReference type="CDD" id="cd02588">
    <property type="entry name" value="HAD_L2-DEX"/>
    <property type="match status" value="1"/>
</dbReference>
<comment type="similarity">
    <text evidence="2">Belongs to the HAD-like hydrolase superfamily. S-2-haloalkanoic acid dehalogenase family.</text>
</comment>
<dbReference type="SFLD" id="SFLDG01129">
    <property type="entry name" value="C1.5:_HAD__Beta-PGM__Phosphata"/>
    <property type="match status" value="1"/>
</dbReference>
<evidence type="ECO:0000256" key="2">
    <source>
        <dbReference type="RuleBase" id="RU368077"/>
    </source>
</evidence>
<dbReference type="Gene3D" id="1.10.150.240">
    <property type="entry name" value="Putative phosphatase, domain 2"/>
    <property type="match status" value="1"/>
</dbReference>
<dbReference type="InterPro" id="IPR023214">
    <property type="entry name" value="HAD_sf"/>
</dbReference>
<evidence type="ECO:0000313" key="4">
    <source>
        <dbReference type="EMBL" id="VIO73256.1"/>
    </source>
</evidence>
<keyword evidence="3" id="KW-0472">Membrane</keyword>
<sequence>MAKLPLIVFDVNETLLDLETMEPVFARIFGDSNAMRLWFANFIMYSAALTVAGCYVPFTDIGAAVMKMLADTRGIRIDEGDKKELTDKFSTMPPHAEVPAALRKLRAVGFRLFTLTDNLLEVQTRQLTHGGIVDLFERRFSADRVKHHKPSRQAYGYVERELGAKPAEFCLIACHTWDTLGAVAAGWEAALIKRPGNDLLGVGPQPQVVGRDLDDVADQLIRRYGAKA</sequence>
<protein>
    <recommendedName>
        <fullName evidence="2">(S)-2-haloacid dehalogenase</fullName>
        <ecNumber evidence="2">3.8.1.2</ecNumber>
    </recommendedName>
    <alternativeName>
        <fullName evidence="2">2-haloalkanoic acid dehalogenase</fullName>
    </alternativeName>
    <alternativeName>
        <fullName evidence="2">Halocarboxylic acid halidohydrolase</fullName>
    </alternativeName>
    <alternativeName>
        <fullName evidence="2">L-2-haloacid dehalogenase</fullName>
    </alternativeName>
</protein>